<dbReference type="Proteomes" id="UP001140087">
    <property type="component" value="Unassembled WGS sequence"/>
</dbReference>
<name>A0ACC1L930_9FUNG</name>
<dbReference type="EMBL" id="JANBUN010000447">
    <property type="protein sequence ID" value="KAJ2803696.1"/>
    <property type="molecule type" value="Genomic_DNA"/>
</dbReference>
<gene>
    <name evidence="1" type="ORF">H4R21_001930</name>
</gene>
<reference evidence="1" key="1">
    <citation type="submission" date="2022-07" db="EMBL/GenBank/DDBJ databases">
        <title>Phylogenomic reconstructions and comparative analyses of Kickxellomycotina fungi.</title>
        <authorList>
            <person name="Reynolds N.K."/>
            <person name="Stajich J.E."/>
            <person name="Barry K."/>
            <person name="Grigoriev I.V."/>
            <person name="Crous P."/>
            <person name="Smith M.E."/>
        </authorList>
    </citation>
    <scope>NUCLEOTIDE SEQUENCE</scope>
    <source>
        <strain evidence="1">BCRC 34780</strain>
    </source>
</reference>
<evidence type="ECO:0000313" key="2">
    <source>
        <dbReference type="Proteomes" id="UP001140087"/>
    </source>
</evidence>
<evidence type="ECO:0000313" key="1">
    <source>
        <dbReference type="EMBL" id="KAJ2803696.1"/>
    </source>
</evidence>
<organism evidence="1 2">
    <name type="scientific">Coemansia helicoidea</name>
    <dbReference type="NCBI Taxonomy" id="1286919"/>
    <lineage>
        <taxon>Eukaryota</taxon>
        <taxon>Fungi</taxon>
        <taxon>Fungi incertae sedis</taxon>
        <taxon>Zoopagomycota</taxon>
        <taxon>Kickxellomycotina</taxon>
        <taxon>Kickxellomycetes</taxon>
        <taxon>Kickxellales</taxon>
        <taxon>Kickxellaceae</taxon>
        <taxon>Coemansia</taxon>
    </lineage>
</organism>
<sequence length="293" mass="30885">MLFWIVVAFALGWYLASRRLAPRSTSGATPPADAAAMAGAFPEGGDSASSKQSTKKRRKAKTAMPSQQSKPAVPVAPAVSAAPVAPAVSAAPVAPVAPAASITHTPAPTAPEASVPAPAPAPASTLAPAPSPAPNQSAHGWAEVGSRGAQPQKKKAAPIPAHATAWSGIASDMDLDESERAQPSVRRVVRIGAPLRPAAPKVRPPAPRAEPAPLTKKQRQSRKKAERQREERAQAAETQEQRLRAHRRELEEIRSRQQWAAERRKEIRRPPAGAAPNRAQGAPSLVDGRLIWM</sequence>
<keyword evidence="2" id="KW-1185">Reference proteome</keyword>
<comment type="caution">
    <text evidence="1">The sequence shown here is derived from an EMBL/GenBank/DDBJ whole genome shotgun (WGS) entry which is preliminary data.</text>
</comment>
<protein>
    <submittedName>
        <fullName evidence="1">Uncharacterized protein</fullName>
    </submittedName>
</protein>
<proteinExistence type="predicted"/>
<accession>A0ACC1L930</accession>